<keyword evidence="5" id="KW-1185">Reference proteome</keyword>
<dbReference type="InterPro" id="IPR024535">
    <property type="entry name" value="RHGA/B-epi-like_pectate_lyase"/>
</dbReference>
<dbReference type="KEGG" id="mvc:MSVAZ_1038"/>
<evidence type="ECO:0000259" key="2">
    <source>
        <dbReference type="Pfam" id="PF08480"/>
    </source>
</evidence>
<dbReference type="Proteomes" id="UP000033096">
    <property type="component" value="Chromosome"/>
</dbReference>
<dbReference type="InterPro" id="IPR006626">
    <property type="entry name" value="PbH1"/>
</dbReference>
<dbReference type="InterPro" id="IPR013687">
    <property type="entry name" value="Disaggr-rel"/>
</dbReference>
<evidence type="ECO:0000259" key="3">
    <source>
        <dbReference type="Pfam" id="PF12708"/>
    </source>
</evidence>
<dbReference type="PANTHER" id="PTHR22990">
    <property type="entry name" value="F-BOX ONLY PROTEIN"/>
    <property type="match status" value="1"/>
</dbReference>
<dbReference type="InterPro" id="IPR012334">
    <property type="entry name" value="Pectin_lyas_fold"/>
</dbReference>
<dbReference type="PANTHER" id="PTHR22990:SF15">
    <property type="entry name" value="F-BOX ONLY PROTEIN 10"/>
    <property type="match status" value="1"/>
</dbReference>
<feature type="domain" description="Disaggregatase-related" evidence="2">
    <location>
        <begin position="231"/>
        <end position="378"/>
    </location>
</feature>
<dbReference type="EMBL" id="CP009520">
    <property type="protein sequence ID" value="AKB43307.1"/>
    <property type="molecule type" value="Genomic_DNA"/>
</dbReference>
<evidence type="ECO:0000313" key="4">
    <source>
        <dbReference type="EMBL" id="AKB43307.1"/>
    </source>
</evidence>
<dbReference type="Pfam" id="PF08480">
    <property type="entry name" value="Disaggr_assoc"/>
    <property type="match status" value="1"/>
</dbReference>
<dbReference type="HOGENOM" id="CLU_012607_1_0_2"/>
<evidence type="ECO:0000256" key="1">
    <source>
        <dbReference type="ARBA" id="ARBA00022737"/>
    </source>
</evidence>
<protein>
    <recommendedName>
        <fullName evidence="6">Right handed beta helix domain-containing protein</fullName>
    </recommendedName>
</protein>
<organism evidence="4 5">
    <name type="scientific">Methanosarcina vacuolata Z-761</name>
    <dbReference type="NCBI Taxonomy" id="1434123"/>
    <lineage>
        <taxon>Archaea</taxon>
        <taxon>Methanobacteriati</taxon>
        <taxon>Methanobacteriota</taxon>
        <taxon>Stenosarchaea group</taxon>
        <taxon>Methanomicrobia</taxon>
        <taxon>Methanosarcinales</taxon>
        <taxon>Methanosarcinaceae</taxon>
        <taxon>Methanosarcina</taxon>
    </lineage>
</organism>
<dbReference type="Gene3D" id="2.160.20.10">
    <property type="entry name" value="Single-stranded right-handed beta-helix, Pectin lyase-like"/>
    <property type="match status" value="1"/>
</dbReference>
<dbReference type="InterPro" id="IPR011050">
    <property type="entry name" value="Pectin_lyase_fold/virulence"/>
</dbReference>
<accession>A0A0E3Q3S8</accession>
<feature type="domain" description="Rhamnogalacturonase A/B/Epimerase-like pectate lyase" evidence="3">
    <location>
        <begin position="31"/>
        <end position="207"/>
    </location>
</feature>
<name>A0A0E3Q3S8_9EURY</name>
<dbReference type="SUPFAM" id="SSF51126">
    <property type="entry name" value="Pectin lyase-like"/>
    <property type="match status" value="1"/>
</dbReference>
<dbReference type="RefSeq" id="WP_052727892.1">
    <property type="nucleotide sequence ID" value="NZ_CP009520.1"/>
</dbReference>
<dbReference type="AlphaFoldDB" id="A0A0E3Q3S8"/>
<sequence length="432" mass="47338">MKIFSAIILSIISFTILFMLLSPGIAGAANQNDINQELQQGGIIHLPAGTYVLTDSIILQSNTILEGEPGTVITIPDNAGWPAWKPLISGNGVQNITIQNLEINANSNGNSETPHGAGYYNCIYMIDCDNVQVYNCTFHDGLGDGLRIKRSKNIEFYNNLVYRLGHEGFFGIESQYIECFNNRITTRTNSGLRIWNSANVRFHDNVIDAQLDAGGGDPGIQIEDSNGTVGNVEIYNNVLNRTWGKGVWLVAYDAGVSNTQEILIHHNLFYETGQSYNIPSTGGIVNDGFKGTQIYDNVFDGVKNNAFRNQDGGQGTVIKDNVFTNTIQHAAISQTGTGYAIADLAGANLSVTNNSFYNNENGDVYQTSSSNADFRDPETHQTSSGWTWTGSTWTCKAVKPMELGSIPLTTTIRLRLMAIIYSILYCKFFVVS</sequence>
<reference evidence="4 5" key="1">
    <citation type="submission" date="2014-07" db="EMBL/GenBank/DDBJ databases">
        <title>Methanogenic archaea and the global carbon cycle.</title>
        <authorList>
            <person name="Henriksen J.R."/>
            <person name="Luke J."/>
            <person name="Reinhart S."/>
            <person name="Benedict M.N."/>
            <person name="Youngblut N.D."/>
            <person name="Metcalf M.E."/>
            <person name="Whitaker R.J."/>
            <person name="Metcalf W.W."/>
        </authorList>
    </citation>
    <scope>NUCLEOTIDE SEQUENCE [LARGE SCALE GENOMIC DNA]</scope>
    <source>
        <strain evidence="4 5">Z-761</strain>
    </source>
</reference>
<dbReference type="InterPro" id="IPR051550">
    <property type="entry name" value="SCF-Subunits/Alg-Epimerases"/>
</dbReference>
<gene>
    <name evidence="4" type="ORF">MSVAZ_1038</name>
</gene>
<dbReference type="Pfam" id="PF12708">
    <property type="entry name" value="Pect-lyase_RHGA_epim"/>
    <property type="match status" value="1"/>
</dbReference>
<dbReference type="PATRIC" id="fig|1434123.4.peg.1212"/>
<evidence type="ECO:0000313" key="5">
    <source>
        <dbReference type="Proteomes" id="UP000033096"/>
    </source>
</evidence>
<dbReference type="GeneID" id="24809438"/>
<dbReference type="SMART" id="SM00710">
    <property type="entry name" value="PbH1"/>
    <property type="match status" value="8"/>
</dbReference>
<evidence type="ECO:0008006" key="6">
    <source>
        <dbReference type="Google" id="ProtNLM"/>
    </source>
</evidence>
<keyword evidence="1" id="KW-0677">Repeat</keyword>
<proteinExistence type="predicted"/>